<reference evidence="8" key="2">
    <citation type="submission" date="2020-04" db="EMBL/GenBank/DDBJ databases">
        <authorList>
            <consortium name="NCBI Genome Project"/>
        </authorList>
    </citation>
    <scope>NUCLEOTIDE SEQUENCE</scope>
    <source>
        <strain evidence="8">CBS 304.34</strain>
    </source>
</reference>
<name>A0A6A6YHX9_9PEZI</name>
<dbReference type="GO" id="GO:0008202">
    <property type="term" value="P:steroid metabolic process"/>
    <property type="evidence" value="ECO:0007669"/>
    <property type="project" value="UniProtKB-ARBA"/>
</dbReference>
<dbReference type="GO" id="GO:0016491">
    <property type="term" value="F:oxidoreductase activity"/>
    <property type="evidence" value="ECO:0007669"/>
    <property type="project" value="UniProtKB-KW"/>
</dbReference>
<dbReference type="Pfam" id="PF00890">
    <property type="entry name" value="FAD_binding_2"/>
    <property type="match status" value="1"/>
</dbReference>
<proteinExistence type="predicted"/>
<accession>A0A6A6YHX9</accession>
<dbReference type="InterPro" id="IPR003953">
    <property type="entry name" value="FAD-dep_OxRdtase_2_FAD-bd"/>
</dbReference>
<comment type="cofactor">
    <cofactor evidence="1">
        <name>FAD</name>
        <dbReference type="ChEBI" id="CHEBI:57692"/>
    </cofactor>
</comment>
<evidence type="ECO:0000256" key="2">
    <source>
        <dbReference type="ARBA" id="ARBA00022630"/>
    </source>
</evidence>
<dbReference type="OrthoDB" id="7777654at2759"/>
<gene>
    <name evidence="6 8" type="ORF">BDZ99DRAFT_572044</name>
</gene>
<dbReference type="RefSeq" id="XP_033575097.1">
    <property type="nucleotide sequence ID" value="XM_033728160.1"/>
</dbReference>
<dbReference type="AlphaFoldDB" id="A0A6A6YHX9"/>
<dbReference type="InterPro" id="IPR050315">
    <property type="entry name" value="FAD-oxidoreductase_2"/>
</dbReference>
<dbReference type="Proteomes" id="UP000504636">
    <property type="component" value="Unplaced"/>
</dbReference>
<sequence>MAWDNEYDVVVVGSGIGGMGAALTAAKEGAKVIVLEKFNQLGGVTALSSGQLWPGPTHISEEAGIKDSLEDAKSYIEHLGQGHSTPEMRDQYFERSRECIRYFTDKIGLELEVVRDLPDYYYPAVKGSAVEGRYLEIKPFPSEKLGEWKDKVMTSPFGFYYSYSTSGEFIKAQIRNGESMGACIQRHVAKDERCAGSGLASAQVYQALKLGIDLHTDTEVTELVIEDGVVTGVVARLPGCDHRIRARLGVVLATGGYDWRKDFVKSFDALPEAGNMTMPTITGDHIVMASKAGVLPMPSRTPTQSPIFIGYKVPSEIIYGRQASRLHTPGYPHTIVVNKKGLRFGNDSFYPDIATKVSRFDGQEQGTPNWPAWIVFDQDFVDDHNLLPGFPGQPVPEGVATKTDTLRELAEATGIDTEGLEATVNRWNGFCKTGKDPDFARGEVPWGHIMTGDFKRKYPSFGEIEKGPFYAVPLERVTMGVPTAGLPIDTNGNVIDAAGKTVPGLYATGNSAAWRDWGGGYNSGIAMNRGLLYGHLGALHMIKTRSGKAVPNGKPNGK</sequence>
<evidence type="ECO:0000313" key="7">
    <source>
        <dbReference type="Proteomes" id="UP000504636"/>
    </source>
</evidence>
<dbReference type="PANTHER" id="PTHR43400">
    <property type="entry name" value="FUMARATE REDUCTASE"/>
    <property type="match status" value="1"/>
</dbReference>
<keyword evidence="7" id="KW-1185">Reference proteome</keyword>
<dbReference type="Gene3D" id="3.90.700.10">
    <property type="entry name" value="Succinate dehydrogenase/fumarate reductase flavoprotein, catalytic domain"/>
    <property type="match status" value="1"/>
</dbReference>
<reference evidence="8" key="3">
    <citation type="submission" date="2025-04" db="UniProtKB">
        <authorList>
            <consortium name="RefSeq"/>
        </authorList>
    </citation>
    <scope>IDENTIFICATION</scope>
    <source>
        <strain evidence="8">CBS 304.34</strain>
    </source>
</reference>
<dbReference type="SUPFAM" id="SSF51905">
    <property type="entry name" value="FAD/NAD(P)-binding domain"/>
    <property type="match status" value="1"/>
</dbReference>
<evidence type="ECO:0000256" key="1">
    <source>
        <dbReference type="ARBA" id="ARBA00001974"/>
    </source>
</evidence>
<dbReference type="InterPro" id="IPR027477">
    <property type="entry name" value="Succ_DH/fumarate_Rdtase_cat_sf"/>
</dbReference>
<keyword evidence="3" id="KW-0274">FAD</keyword>
<organism evidence="6">
    <name type="scientific">Mytilinidion resinicola</name>
    <dbReference type="NCBI Taxonomy" id="574789"/>
    <lineage>
        <taxon>Eukaryota</taxon>
        <taxon>Fungi</taxon>
        <taxon>Dikarya</taxon>
        <taxon>Ascomycota</taxon>
        <taxon>Pezizomycotina</taxon>
        <taxon>Dothideomycetes</taxon>
        <taxon>Pleosporomycetidae</taxon>
        <taxon>Mytilinidiales</taxon>
        <taxon>Mytilinidiaceae</taxon>
        <taxon>Mytilinidion</taxon>
    </lineage>
</organism>
<feature type="domain" description="FAD-dependent oxidoreductase 2 FAD-binding" evidence="5">
    <location>
        <begin position="8"/>
        <end position="514"/>
    </location>
</feature>
<evidence type="ECO:0000259" key="5">
    <source>
        <dbReference type="Pfam" id="PF00890"/>
    </source>
</evidence>
<dbReference type="InterPro" id="IPR036188">
    <property type="entry name" value="FAD/NAD-bd_sf"/>
</dbReference>
<evidence type="ECO:0000313" key="6">
    <source>
        <dbReference type="EMBL" id="KAF2808133.1"/>
    </source>
</evidence>
<evidence type="ECO:0000313" key="8">
    <source>
        <dbReference type="RefSeq" id="XP_033575097.1"/>
    </source>
</evidence>
<keyword evidence="2" id="KW-0285">Flavoprotein</keyword>
<dbReference type="Gene3D" id="3.50.50.60">
    <property type="entry name" value="FAD/NAD(P)-binding domain"/>
    <property type="match status" value="2"/>
</dbReference>
<evidence type="ECO:0000256" key="4">
    <source>
        <dbReference type="ARBA" id="ARBA00023002"/>
    </source>
</evidence>
<protein>
    <submittedName>
        <fullName evidence="6 8">Fumarate reductase/succinate dehydrogenase flavo protein-like protein</fullName>
    </submittedName>
</protein>
<dbReference type="SUPFAM" id="SSF56425">
    <property type="entry name" value="Succinate dehydrogenase/fumarate reductase flavoprotein, catalytic domain"/>
    <property type="match status" value="1"/>
</dbReference>
<keyword evidence="4" id="KW-0560">Oxidoreductase</keyword>
<dbReference type="GeneID" id="54469053"/>
<dbReference type="PANTHER" id="PTHR43400:SF10">
    <property type="entry name" value="3-OXOSTEROID 1-DEHYDROGENASE"/>
    <property type="match status" value="1"/>
</dbReference>
<evidence type="ECO:0000256" key="3">
    <source>
        <dbReference type="ARBA" id="ARBA00022827"/>
    </source>
</evidence>
<reference evidence="6 8" key="1">
    <citation type="journal article" date="2020" name="Stud. Mycol.">
        <title>101 Dothideomycetes genomes: a test case for predicting lifestyles and emergence of pathogens.</title>
        <authorList>
            <person name="Haridas S."/>
            <person name="Albert R."/>
            <person name="Binder M."/>
            <person name="Bloem J."/>
            <person name="Labutti K."/>
            <person name="Salamov A."/>
            <person name="Andreopoulos B."/>
            <person name="Baker S."/>
            <person name="Barry K."/>
            <person name="Bills G."/>
            <person name="Bluhm B."/>
            <person name="Cannon C."/>
            <person name="Castanera R."/>
            <person name="Culley D."/>
            <person name="Daum C."/>
            <person name="Ezra D."/>
            <person name="Gonzalez J."/>
            <person name="Henrissat B."/>
            <person name="Kuo A."/>
            <person name="Liang C."/>
            <person name="Lipzen A."/>
            <person name="Lutzoni F."/>
            <person name="Magnuson J."/>
            <person name="Mondo S."/>
            <person name="Nolan M."/>
            <person name="Ohm R."/>
            <person name="Pangilinan J."/>
            <person name="Park H.-J."/>
            <person name="Ramirez L."/>
            <person name="Alfaro M."/>
            <person name="Sun H."/>
            <person name="Tritt A."/>
            <person name="Yoshinaga Y."/>
            <person name="Zwiers L.-H."/>
            <person name="Turgeon B."/>
            <person name="Goodwin S."/>
            <person name="Spatafora J."/>
            <person name="Crous P."/>
            <person name="Grigoriev I."/>
        </authorList>
    </citation>
    <scope>NUCLEOTIDE SEQUENCE</scope>
    <source>
        <strain evidence="6 8">CBS 304.34</strain>
    </source>
</reference>
<dbReference type="EMBL" id="MU003703">
    <property type="protein sequence ID" value="KAF2808133.1"/>
    <property type="molecule type" value="Genomic_DNA"/>
</dbReference>